<comment type="caution">
    <text evidence="4">The sequence shown here is derived from an EMBL/GenBank/DDBJ whole genome shotgun (WGS) entry which is preliminary data.</text>
</comment>
<dbReference type="AlphaFoldDB" id="A0AAD2HA69"/>
<comment type="similarity">
    <text evidence="1 2">Belongs to the glycosyl hydrolase 12 (cellulase H) family.</text>
</comment>
<feature type="signal peptide" evidence="3">
    <location>
        <begin position="1"/>
        <end position="18"/>
    </location>
</feature>
<dbReference type="GO" id="GO:0008810">
    <property type="term" value="F:cellulase activity"/>
    <property type="evidence" value="ECO:0007669"/>
    <property type="project" value="InterPro"/>
</dbReference>
<dbReference type="EMBL" id="CAVNYO010000185">
    <property type="protein sequence ID" value="CAK5272749.1"/>
    <property type="molecule type" value="Genomic_DNA"/>
</dbReference>
<evidence type="ECO:0000256" key="3">
    <source>
        <dbReference type="SAM" id="SignalP"/>
    </source>
</evidence>
<feature type="chain" id="PRO_5042440722" description="Glycoside hydrolase family 12 protein" evidence="3">
    <location>
        <begin position="19"/>
        <end position="257"/>
    </location>
</feature>
<evidence type="ECO:0000256" key="1">
    <source>
        <dbReference type="ARBA" id="ARBA00005519"/>
    </source>
</evidence>
<keyword evidence="3" id="KW-0732">Signal</keyword>
<keyword evidence="2" id="KW-0378">Hydrolase</keyword>
<keyword evidence="2" id="KW-0326">Glycosidase</keyword>
<name>A0AAD2HA69_9AGAR</name>
<dbReference type="Pfam" id="PF01670">
    <property type="entry name" value="Glyco_hydro_12"/>
    <property type="match status" value="1"/>
</dbReference>
<dbReference type="GO" id="GO:0000272">
    <property type="term" value="P:polysaccharide catabolic process"/>
    <property type="evidence" value="ECO:0007669"/>
    <property type="project" value="UniProtKB-KW"/>
</dbReference>
<accession>A0AAD2HA69</accession>
<keyword evidence="6" id="KW-1185">Reference proteome</keyword>
<dbReference type="InterPro" id="IPR013319">
    <property type="entry name" value="GH11/12"/>
</dbReference>
<dbReference type="PANTHER" id="PTHR34002:SF9">
    <property type="entry name" value="XYLOGLUCAN-SPECIFIC ENDO-BETA-1,4-GLUCANASE A"/>
    <property type="match status" value="1"/>
</dbReference>
<keyword evidence="2" id="KW-0624">Polysaccharide degradation</keyword>
<proteinExistence type="inferred from homology"/>
<evidence type="ECO:0008006" key="7">
    <source>
        <dbReference type="Google" id="ProtNLM"/>
    </source>
</evidence>
<protein>
    <recommendedName>
        <fullName evidence="7">Glycoside hydrolase family 12 protein</fullName>
    </recommendedName>
</protein>
<evidence type="ECO:0000256" key="2">
    <source>
        <dbReference type="RuleBase" id="RU361163"/>
    </source>
</evidence>
<dbReference type="Gene3D" id="2.60.120.180">
    <property type="match status" value="1"/>
</dbReference>
<dbReference type="PANTHER" id="PTHR34002">
    <property type="entry name" value="BLR1656 PROTEIN"/>
    <property type="match status" value="1"/>
</dbReference>
<dbReference type="InterPro" id="IPR002594">
    <property type="entry name" value="GH12"/>
</dbReference>
<gene>
    <name evidence="4" type="ORF">MYCIT1_LOCUS18096</name>
    <name evidence="5" type="ORF">MYCIT1_LOCUS18620</name>
</gene>
<evidence type="ECO:0000313" key="6">
    <source>
        <dbReference type="Proteomes" id="UP001295794"/>
    </source>
</evidence>
<organism evidence="4 6">
    <name type="scientific">Mycena citricolor</name>
    <dbReference type="NCBI Taxonomy" id="2018698"/>
    <lineage>
        <taxon>Eukaryota</taxon>
        <taxon>Fungi</taxon>
        <taxon>Dikarya</taxon>
        <taxon>Basidiomycota</taxon>
        <taxon>Agaricomycotina</taxon>
        <taxon>Agaricomycetes</taxon>
        <taxon>Agaricomycetidae</taxon>
        <taxon>Agaricales</taxon>
        <taxon>Marasmiineae</taxon>
        <taxon>Mycenaceae</taxon>
        <taxon>Mycena</taxon>
    </lineage>
</organism>
<sequence>MFAKISAALLLLAHFAAAVPVENALEARAVDTSSHCGQYDSVQAYPYILYLNQWGIGKGISGSDCAHVQSLNKAVISWATTWSWTGGSGIKSYTTIGLQKGVNQPISSIHKIASFWNWQQDKTGVVADVAYDMFTSTSAGGKNVNEIMIWLANFNSGPISFHWTAQGQAIPIATGLSFAGHTWNLYYGNNGSNDVYSFLPTSGTITGFSGDLYTFLQYLTSHGHFSASQYLTVLQAGTEATSGSATFTTNSYSTIIA</sequence>
<dbReference type="EMBL" id="CAVNYO010000181">
    <property type="protein sequence ID" value="CAK5272443.1"/>
    <property type="molecule type" value="Genomic_DNA"/>
</dbReference>
<evidence type="ECO:0000313" key="4">
    <source>
        <dbReference type="EMBL" id="CAK5272443.1"/>
    </source>
</evidence>
<dbReference type="Proteomes" id="UP001295794">
    <property type="component" value="Unassembled WGS sequence"/>
</dbReference>
<evidence type="ECO:0000313" key="5">
    <source>
        <dbReference type="EMBL" id="CAK5272749.1"/>
    </source>
</evidence>
<dbReference type="InterPro" id="IPR013320">
    <property type="entry name" value="ConA-like_dom_sf"/>
</dbReference>
<keyword evidence="2" id="KW-0119">Carbohydrate metabolism</keyword>
<reference evidence="4" key="1">
    <citation type="submission" date="2023-11" db="EMBL/GenBank/DDBJ databases">
        <authorList>
            <person name="De Vega J J."/>
            <person name="De Vega J J."/>
        </authorList>
    </citation>
    <scope>NUCLEOTIDE SEQUENCE</scope>
</reference>
<dbReference type="SUPFAM" id="SSF49899">
    <property type="entry name" value="Concanavalin A-like lectins/glucanases"/>
    <property type="match status" value="1"/>
</dbReference>